<keyword evidence="1" id="KW-0614">Plasmid</keyword>
<gene>
    <name evidence="1" type="ORF">CBM2612_P0231</name>
</gene>
<evidence type="ECO:0000313" key="1">
    <source>
        <dbReference type="EMBL" id="SPD48886.1"/>
    </source>
</evidence>
<protein>
    <submittedName>
        <fullName evidence="1">Uncharacterized protein</fullName>
    </submittedName>
</protein>
<sequence length="41" mass="4654">MRESQNQTLMVLVEWVGSETEAFLAVLIAQVPQARLLLRVN</sequence>
<reference evidence="1" key="1">
    <citation type="submission" date="2018-01" db="EMBL/GenBank/DDBJ databases">
        <authorList>
            <person name="Gaut B.S."/>
            <person name="Morton B.R."/>
            <person name="Clegg M.T."/>
            <person name="Duvall M.R."/>
        </authorList>
    </citation>
    <scope>NUCLEOTIDE SEQUENCE</scope>
    <source>
        <strain evidence="1">Cupriavidus taiwanensis STM 8555</strain>
    </source>
</reference>
<proteinExistence type="predicted"/>
<organism evidence="1">
    <name type="scientific">Cupriavidus taiwanensis</name>
    <dbReference type="NCBI Taxonomy" id="164546"/>
    <lineage>
        <taxon>Bacteria</taxon>
        <taxon>Pseudomonadati</taxon>
        <taxon>Pseudomonadota</taxon>
        <taxon>Betaproteobacteria</taxon>
        <taxon>Burkholderiales</taxon>
        <taxon>Burkholderiaceae</taxon>
        <taxon>Cupriavidus</taxon>
    </lineage>
</organism>
<geneLocation type="plasmid" evidence="1">
    <name>I</name>
</geneLocation>
<dbReference type="EMBL" id="LT984809">
    <property type="protein sequence ID" value="SPD48886.1"/>
    <property type="molecule type" value="Genomic_DNA"/>
</dbReference>
<dbReference type="AlphaFoldDB" id="A0A375HD82"/>
<dbReference type="RefSeq" id="WP_280971663.1">
    <property type="nucleotide sequence ID" value="NZ_LT984809.1"/>
</dbReference>
<name>A0A375HD82_9BURK</name>
<accession>A0A375HD82</accession>